<evidence type="ECO:0000313" key="4">
    <source>
        <dbReference type="Proteomes" id="UP000567246"/>
    </source>
</evidence>
<evidence type="ECO:0000256" key="2">
    <source>
        <dbReference type="SAM" id="Phobius"/>
    </source>
</evidence>
<organism evidence="3 4">
    <name type="scientific">Micrococcus endophyticus</name>
    <dbReference type="NCBI Taxonomy" id="455343"/>
    <lineage>
        <taxon>Bacteria</taxon>
        <taxon>Bacillati</taxon>
        <taxon>Actinomycetota</taxon>
        <taxon>Actinomycetes</taxon>
        <taxon>Micrococcales</taxon>
        <taxon>Micrococcaceae</taxon>
        <taxon>Micrococcus</taxon>
    </lineage>
</organism>
<keyword evidence="2" id="KW-1133">Transmembrane helix</keyword>
<dbReference type="EMBL" id="JACHMW010000001">
    <property type="protein sequence ID" value="MBB5849602.1"/>
    <property type="molecule type" value="Genomic_DNA"/>
</dbReference>
<feature type="transmembrane region" description="Helical" evidence="2">
    <location>
        <begin position="61"/>
        <end position="84"/>
    </location>
</feature>
<keyword evidence="2" id="KW-0472">Membrane</keyword>
<feature type="region of interest" description="Disordered" evidence="1">
    <location>
        <begin position="89"/>
        <end position="133"/>
    </location>
</feature>
<proteinExistence type="predicted"/>
<feature type="compositionally biased region" description="Basic and acidic residues" evidence="1">
    <location>
        <begin position="100"/>
        <end position="123"/>
    </location>
</feature>
<evidence type="ECO:0000313" key="3">
    <source>
        <dbReference type="EMBL" id="MBB5849602.1"/>
    </source>
</evidence>
<sequence>MSAPSPRPSADRAGTGRPARGGLRTTVKGPLVFSAVLGVIGGVVAGITASGGTQNPLRIDIALIAFGVFFMTSLVVVAMLQLAARENPDHLSAGSGINRSSEETFQKAAAERRAQAARERREQGGTGGDAPRA</sequence>
<protein>
    <submittedName>
        <fullName evidence="3">Uncharacterized protein</fullName>
    </submittedName>
</protein>
<evidence type="ECO:0000256" key="1">
    <source>
        <dbReference type="SAM" id="MobiDB-lite"/>
    </source>
</evidence>
<feature type="region of interest" description="Disordered" evidence="1">
    <location>
        <begin position="1"/>
        <end position="23"/>
    </location>
</feature>
<dbReference type="AlphaFoldDB" id="A0A7W9N1Z1"/>
<dbReference type="Proteomes" id="UP000567246">
    <property type="component" value="Unassembled WGS sequence"/>
</dbReference>
<keyword evidence="2" id="KW-0812">Transmembrane</keyword>
<accession>A0A7W9N1Z1</accession>
<name>A0A7W9N1Z1_9MICC</name>
<reference evidence="3 4" key="1">
    <citation type="submission" date="2020-08" db="EMBL/GenBank/DDBJ databases">
        <title>Sequencing the genomes of 1000 actinobacteria strains.</title>
        <authorList>
            <person name="Klenk H.-P."/>
        </authorList>
    </citation>
    <scope>NUCLEOTIDE SEQUENCE [LARGE SCALE GENOMIC DNA]</scope>
    <source>
        <strain evidence="3 4">DSM 17945</strain>
    </source>
</reference>
<gene>
    <name evidence="3" type="ORF">HDA33_002166</name>
</gene>
<keyword evidence="4" id="KW-1185">Reference proteome</keyword>
<dbReference type="RefSeq" id="WP_184173223.1">
    <property type="nucleotide sequence ID" value="NZ_BAABAG010000018.1"/>
</dbReference>
<comment type="caution">
    <text evidence="3">The sequence shown here is derived from an EMBL/GenBank/DDBJ whole genome shotgun (WGS) entry which is preliminary data.</text>
</comment>
<feature type="compositionally biased region" description="Gly residues" evidence="1">
    <location>
        <begin position="124"/>
        <end position="133"/>
    </location>
</feature>
<feature type="transmembrane region" description="Helical" evidence="2">
    <location>
        <begin position="31"/>
        <end position="49"/>
    </location>
</feature>